<dbReference type="InterPro" id="IPR021765">
    <property type="entry name" value="UstYa-like"/>
</dbReference>
<evidence type="ECO:0000256" key="1">
    <source>
        <dbReference type="ARBA" id="ARBA00004685"/>
    </source>
</evidence>
<accession>A0A6A4HZ24</accession>
<evidence type="ECO:0000313" key="3">
    <source>
        <dbReference type="EMBL" id="KAE9403033.1"/>
    </source>
</evidence>
<reference evidence="3" key="1">
    <citation type="journal article" date="2019" name="Environ. Microbiol.">
        <title>Fungal ecological strategies reflected in gene transcription - a case study of two litter decomposers.</title>
        <authorList>
            <person name="Barbi F."/>
            <person name="Kohler A."/>
            <person name="Barry K."/>
            <person name="Baskaran P."/>
            <person name="Daum C."/>
            <person name="Fauchery L."/>
            <person name="Ihrmark K."/>
            <person name="Kuo A."/>
            <person name="LaButti K."/>
            <person name="Lipzen A."/>
            <person name="Morin E."/>
            <person name="Grigoriev I.V."/>
            <person name="Henrissat B."/>
            <person name="Lindahl B."/>
            <person name="Martin F."/>
        </authorList>
    </citation>
    <scope>NUCLEOTIDE SEQUENCE</scope>
    <source>
        <strain evidence="3">JB14</strain>
    </source>
</reference>
<dbReference type="GO" id="GO:0043386">
    <property type="term" value="P:mycotoxin biosynthetic process"/>
    <property type="evidence" value="ECO:0007669"/>
    <property type="project" value="InterPro"/>
</dbReference>
<dbReference type="PANTHER" id="PTHR33365:SF4">
    <property type="entry name" value="CYCLOCHLOROTINE BIOSYNTHESIS PROTEIN O"/>
    <property type="match status" value="1"/>
</dbReference>
<organism evidence="3 4">
    <name type="scientific">Gymnopus androsaceus JB14</name>
    <dbReference type="NCBI Taxonomy" id="1447944"/>
    <lineage>
        <taxon>Eukaryota</taxon>
        <taxon>Fungi</taxon>
        <taxon>Dikarya</taxon>
        <taxon>Basidiomycota</taxon>
        <taxon>Agaricomycotina</taxon>
        <taxon>Agaricomycetes</taxon>
        <taxon>Agaricomycetidae</taxon>
        <taxon>Agaricales</taxon>
        <taxon>Marasmiineae</taxon>
        <taxon>Omphalotaceae</taxon>
        <taxon>Gymnopus</taxon>
    </lineage>
</organism>
<comment type="pathway">
    <text evidence="1">Mycotoxin biosynthesis.</text>
</comment>
<evidence type="ECO:0008006" key="5">
    <source>
        <dbReference type="Google" id="ProtNLM"/>
    </source>
</evidence>
<name>A0A6A4HZ24_9AGAR</name>
<dbReference type="EMBL" id="ML769429">
    <property type="protein sequence ID" value="KAE9403033.1"/>
    <property type="molecule type" value="Genomic_DNA"/>
</dbReference>
<dbReference type="PANTHER" id="PTHR33365">
    <property type="entry name" value="YALI0B05434P"/>
    <property type="match status" value="1"/>
</dbReference>
<comment type="similarity">
    <text evidence="2">Belongs to the ustYa family.</text>
</comment>
<evidence type="ECO:0000256" key="2">
    <source>
        <dbReference type="ARBA" id="ARBA00035112"/>
    </source>
</evidence>
<evidence type="ECO:0000313" key="4">
    <source>
        <dbReference type="Proteomes" id="UP000799118"/>
    </source>
</evidence>
<proteinExistence type="inferred from homology"/>
<dbReference type="OrthoDB" id="3687641at2759"/>
<dbReference type="AlphaFoldDB" id="A0A6A4HZ24"/>
<dbReference type="Proteomes" id="UP000799118">
    <property type="component" value="Unassembled WGS sequence"/>
</dbReference>
<protein>
    <recommendedName>
        <fullName evidence="5">Tat pathway signal sequence</fullName>
    </recommendedName>
</protein>
<sequence>MVMQSQNSVENLPLFASPNLDIESESKEFDDGELVGPGGYRYRYIGESPPPSRNKARFYIAIIILQGLLNVFLLSRYWYKSSAHTCSPTGSPLNIVYSPVQEAIEYKLVKFAFGLGDDLTPYQGPPSPEVDAAWEALYPNPEVAIPKSEAAKMANKTSPIPGDESNYFVIPEVFHTLHCLNTLRKALHPEYYNFTATELDKLLFRPKHMDHCIDTIRQSLMCSGDVTPLVWAWDEEKNKTLGRTDIVHECRDFSKIQQWAEVHHMQGTFDESVHLENDLDIPIFY</sequence>
<gene>
    <name evidence="3" type="ORF">BT96DRAFT_879063</name>
</gene>
<keyword evidence="4" id="KW-1185">Reference proteome</keyword>
<dbReference type="Pfam" id="PF11807">
    <property type="entry name" value="UstYa"/>
    <property type="match status" value="1"/>
</dbReference>